<dbReference type="FunFam" id="3.40.50.720:FF:000080">
    <property type="entry name" value="Thiazole biosynthesis adenylyltransferase ThiF"/>
    <property type="match status" value="1"/>
</dbReference>
<feature type="compositionally biased region" description="Polar residues" evidence="2">
    <location>
        <begin position="23"/>
        <end position="44"/>
    </location>
</feature>
<dbReference type="GO" id="GO:0016779">
    <property type="term" value="F:nucleotidyltransferase activity"/>
    <property type="evidence" value="ECO:0007669"/>
    <property type="project" value="UniProtKB-KW"/>
</dbReference>
<dbReference type="PANTHER" id="PTHR10953:SF102">
    <property type="entry name" value="ADENYLYLTRANSFERASE AND SULFURTRANSFERASE MOCS3"/>
    <property type="match status" value="1"/>
</dbReference>
<keyword evidence="4" id="KW-0808">Transferase</keyword>
<feature type="compositionally biased region" description="Pro residues" evidence="2">
    <location>
        <begin position="1"/>
        <end position="10"/>
    </location>
</feature>
<keyword evidence="4" id="KW-0548">Nucleotidyltransferase</keyword>
<comment type="similarity">
    <text evidence="1">Belongs to the HesA/MoeB/ThiF family.</text>
</comment>
<dbReference type="InterPro" id="IPR045886">
    <property type="entry name" value="ThiF/MoeB/HesA"/>
</dbReference>
<dbReference type="Gene3D" id="3.40.50.720">
    <property type="entry name" value="NAD(P)-binding Rossmann-like Domain"/>
    <property type="match status" value="1"/>
</dbReference>
<evidence type="ECO:0000256" key="2">
    <source>
        <dbReference type="SAM" id="MobiDB-lite"/>
    </source>
</evidence>
<dbReference type="GO" id="GO:0004792">
    <property type="term" value="F:thiosulfate-cyanide sulfurtransferase activity"/>
    <property type="evidence" value="ECO:0007669"/>
    <property type="project" value="TreeGrafter"/>
</dbReference>
<dbReference type="PANTHER" id="PTHR10953">
    <property type="entry name" value="UBIQUITIN-ACTIVATING ENZYME E1"/>
    <property type="match status" value="1"/>
</dbReference>
<dbReference type="SUPFAM" id="SSF69572">
    <property type="entry name" value="Activating enzymes of the ubiquitin-like proteins"/>
    <property type="match status" value="1"/>
</dbReference>
<dbReference type="Proteomes" id="UP000534186">
    <property type="component" value="Unassembled WGS sequence"/>
</dbReference>
<protein>
    <submittedName>
        <fullName evidence="4">Adenylyltransferase/sulfurtransferase</fullName>
    </submittedName>
</protein>
<proteinExistence type="inferred from homology"/>
<feature type="domain" description="THIF-type NAD/FAD binding fold" evidence="3">
    <location>
        <begin position="54"/>
        <end position="304"/>
    </location>
</feature>
<dbReference type="Pfam" id="PF00899">
    <property type="entry name" value="ThiF"/>
    <property type="match status" value="1"/>
</dbReference>
<accession>A0A7Y9NKM6</accession>
<evidence type="ECO:0000256" key="1">
    <source>
        <dbReference type="ARBA" id="ARBA00009919"/>
    </source>
</evidence>
<dbReference type="EMBL" id="JACCCV010000001">
    <property type="protein sequence ID" value="NYF50977.1"/>
    <property type="molecule type" value="Genomic_DNA"/>
</dbReference>
<reference evidence="4 5" key="1">
    <citation type="submission" date="2020-07" db="EMBL/GenBank/DDBJ databases">
        <title>Genomic Encyclopedia of Type Strains, Phase IV (KMG-V): Genome sequencing to study the core and pangenomes of soil and plant-associated prokaryotes.</title>
        <authorList>
            <person name="Whitman W."/>
        </authorList>
    </citation>
    <scope>NUCLEOTIDE SEQUENCE [LARGE SCALE GENOMIC DNA]</scope>
    <source>
        <strain evidence="4 5">M8UP30</strain>
    </source>
</reference>
<feature type="region of interest" description="Disordered" evidence="2">
    <location>
        <begin position="1"/>
        <end position="47"/>
    </location>
</feature>
<dbReference type="GO" id="GO:0008146">
    <property type="term" value="F:sulfotransferase activity"/>
    <property type="evidence" value="ECO:0007669"/>
    <property type="project" value="TreeGrafter"/>
</dbReference>
<evidence type="ECO:0000313" key="4">
    <source>
        <dbReference type="EMBL" id="NYF50977.1"/>
    </source>
</evidence>
<dbReference type="InterPro" id="IPR035985">
    <property type="entry name" value="Ubiquitin-activating_enz"/>
</dbReference>
<gene>
    <name evidence="4" type="ORF">HDF12_001342</name>
</gene>
<dbReference type="CDD" id="cd00757">
    <property type="entry name" value="ThiF_MoeB_HesA_family"/>
    <property type="match status" value="1"/>
</dbReference>
<comment type="caution">
    <text evidence="4">The sequence shown here is derived from an EMBL/GenBank/DDBJ whole genome shotgun (WGS) entry which is preliminary data.</text>
</comment>
<evidence type="ECO:0000259" key="3">
    <source>
        <dbReference type="Pfam" id="PF00899"/>
    </source>
</evidence>
<dbReference type="InterPro" id="IPR000594">
    <property type="entry name" value="ThiF_NAD_FAD-bd"/>
</dbReference>
<dbReference type="GO" id="GO:0005829">
    <property type="term" value="C:cytosol"/>
    <property type="evidence" value="ECO:0007669"/>
    <property type="project" value="TreeGrafter"/>
</dbReference>
<sequence length="401" mass="43513">MSKHPAPPFEEPTASIHIGTPADAQSSRTTKTGTTSHANPNRTTDPVILDTDRYSRQILFPGIGAPGQHLLASAHVAIIGIGATGAATASLLARAGVGTLTLIDRDFVEPSNLQRQILFDEADARDSLPKAEAARRKIALFNSDVTVHSHIADLVPDNIHELLAPAHLVLDATDNFETRYLLNDYCVQQSKPWIYAAAIGAYAATMNILPQTPESTGGTAARYTPTACLACIFPKPPTGPVETCDTAGILSTAVNLAASIQTTEALKLLTNQPHLMRRTLLSHDLWSNERTEINATKPDPSCTVCGQRIFTHLAGEGRPHITLCGRNSVQIHEHHRPVDFAAMHNRLAPHADIHDLRFNELLLRFKRGPHTFTLFPDGRALIQGTTDITLARSLYARFIGS</sequence>
<dbReference type="GO" id="GO:0008641">
    <property type="term" value="F:ubiquitin-like modifier activating enzyme activity"/>
    <property type="evidence" value="ECO:0007669"/>
    <property type="project" value="InterPro"/>
</dbReference>
<evidence type="ECO:0000313" key="5">
    <source>
        <dbReference type="Proteomes" id="UP000534186"/>
    </source>
</evidence>
<organism evidence="4 5">
    <name type="scientific">Tunturiibacter lichenicola</name>
    <dbReference type="NCBI Taxonomy" id="2051959"/>
    <lineage>
        <taxon>Bacteria</taxon>
        <taxon>Pseudomonadati</taxon>
        <taxon>Acidobacteriota</taxon>
        <taxon>Terriglobia</taxon>
        <taxon>Terriglobales</taxon>
        <taxon>Acidobacteriaceae</taxon>
        <taxon>Tunturiibacter</taxon>
    </lineage>
</organism>
<name>A0A7Y9NKM6_9BACT</name>
<dbReference type="AlphaFoldDB" id="A0A7Y9NKM6"/>